<feature type="domain" description="Endonuclease/exonuclease/phosphatase" evidence="1">
    <location>
        <begin position="5"/>
        <end position="256"/>
    </location>
</feature>
<protein>
    <submittedName>
        <fullName evidence="2">Endonuclease/exonuclease/phosphatase family metal-dependent hydrolase</fullName>
    </submittedName>
</protein>
<dbReference type="InterPro" id="IPR005135">
    <property type="entry name" value="Endo/exonuclease/phosphatase"/>
</dbReference>
<keyword evidence="2" id="KW-0269">Exonuclease</keyword>
<name>A0A4R6JPA1_9ACTN</name>
<proteinExistence type="predicted"/>
<organism evidence="2 3">
    <name type="scientific">Paractinoplanes brasiliensis</name>
    <dbReference type="NCBI Taxonomy" id="52695"/>
    <lineage>
        <taxon>Bacteria</taxon>
        <taxon>Bacillati</taxon>
        <taxon>Actinomycetota</taxon>
        <taxon>Actinomycetes</taxon>
        <taxon>Micromonosporales</taxon>
        <taxon>Micromonosporaceae</taxon>
        <taxon>Paractinoplanes</taxon>
    </lineage>
</organism>
<dbReference type="GO" id="GO:0004527">
    <property type="term" value="F:exonuclease activity"/>
    <property type="evidence" value="ECO:0007669"/>
    <property type="project" value="UniProtKB-KW"/>
</dbReference>
<gene>
    <name evidence="2" type="ORF">C8E87_0809</name>
</gene>
<evidence type="ECO:0000313" key="3">
    <source>
        <dbReference type="Proteomes" id="UP000294901"/>
    </source>
</evidence>
<keyword evidence="3" id="KW-1185">Reference proteome</keyword>
<evidence type="ECO:0000313" key="2">
    <source>
        <dbReference type="EMBL" id="TDO37201.1"/>
    </source>
</evidence>
<dbReference type="EMBL" id="SNWR01000001">
    <property type="protein sequence ID" value="TDO37201.1"/>
    <property type="molecule type" value="Genomic_DNA"/>
</dbReference>
<dbReference type="Gene3D" id="3.60.10.10">
    <property type="entry name" value="Endonuclease/exonuclease/phosphatase"/>
    <property type="match status" value="1"/>
</dbReference>
<comment type="caution">
    <text evidence="2">The sequence shown here is derived from an EMBL/GenBank/DDBJ whole genome shotgun (WGS) entry which is preliminary data.</text>
</comment>
<dbReference type="OrthoDB" id="4446218at2"/>
<keyword evidence="2" id="KW-0378">Hydrolase</keyword>
<evidence type="ECO:0000259" key="1">
    <source>
        <dbReference type="Pfam" id="PF03372"/>
    </source>
</evidence>
<accession>A0A4R6JPA1</accession>
<dbReference type="Pfam" id="PF03372">
    <property type="entry name" value="Exo_endo_phos"/>
    <property type="match status" value="1"/>
</dbReference>
<dbReference type="RefSeq" id="WP_133871863.1">
    <property type="nucleotide sequence ID" value="NZ_BOMD01000109.1"/>
</dbReference>
<dbReference type="SUPFAM" id="SSF56219">
    <property type="entry name" value="DNase I-like"/>
    <property type="match status" value="1"/>
</dbReference>
<dbReference type="AlphaFoldDB" id="A0A4R6JPA1"/>
<reference evidence="2 3" key="1">
    <citation type="submission" date="2019-03" db="EMBL/GenBank/DDBJ databases">
        <title>Sequencing the genomes of 1000 actinobacteria strains.</title>
        <authorList>
            <person name="Klenk H.-P."/>
        </authorList>
    </citation>
    <scope>NUCLEOTIDE SEQUENCE [LARGE SCALE GENOMIC DNA]</scope>
    <source>
        <strain evidence="2 3">DSM 43805</strain>
    </source>
</reference>
<dbReference type="InterPro" id="IPR036691">
    <property type="entry name" value="Endo/exonu/phosph_ase_sf"/>
</dbReference>
<sequence>MRIVSVNAWGGARYDDLIAWLPEAGADVLCLQEVTRTPGRTGWTHFSDAERALPQRADLFHDVRAALPRHQPFFLVSDSGPVHVDGEAHRQDFGVATLVAERLPVVGVDSEYVHGQFTAHEQWPSTHRPRNALAVRVADPATGRALCVVQAHGLRDSQGKGDSPVRREQARRLAELTRRIARPGDLTVLCGDLNLLPTSETFTILAEAGLTDLVGTSDTRTSSYPKPVRHASYLLISDPSAVKHFEIPPTPEVSDHRPLILDI</sequence>
<dbReference type="GO" id="GO:0004519">
    <property type="term" value="F:endonuclease activity"/>
    <property type="evidence" value="ECO:0007669"/>
    <property type="project" value="UniProtKB-KW"/>
</dbReference>
<keyword evidence="2" id="KW-0540">Nuclease</keyword>
<keyword evidence="2" id="KW-0255">Endonuclease</keyword>
<dbReference type="Proteomes" id="UP000294901">
    <property type="component" value="Unassembled WGS sequence"/>
</dbReference>